<comment type="caution">
    <text evidence="1">The sequence shown here is derived from an EMBL/GenBank/DDBJ whole genome shotgun (WGS) entry which is preliminary data.</text>
</comment>
<reference evidence="2" key="1">
    <citation type="journal article" date="2023" name="G3 (Bethesda)">
        <title>Genome assembly and association tests identify interacting loci associated with vigor, precocity, and sex in interspecific pistachio rootstocks.</title>
        <authorList>
            <person name="Palmer W."/>
            <person name="Jacygrad E."/>
            <person name="Sagayaradj S."/>
            <person name="Cavanaugh K."/>
            <person name="Han R."/>
            <person name="Bertier L."/>
            <person name="Beede B."/>
            <person name="Kafkas S."/>
            <person name="Golino D."/>
            <person name="Preece J."/>
            <person name="Michelmore R."/>
        </authorList>
    </citation>
    <scope>NUCLEOTIDE SEQUENCE [LARGE SCALE GENOMIC DNA]</scope>
</reference>
<name>A0ACC0YZ16_9ROSI</name>
<organism evidence="1 2">
    <name type="scientific">Pistacia integerrima</name>
    <dbReference type="NCBI Taxonomy" id="434235"/>
    <lineage>
        <taxon>Eukaryota</taxon>
        <taxon>Viridiplantae</taxon>
        <taxon>Streptophyta</taxon>
        <taxon>Embryophyta</taxon>
        <taxon>Tracheophyta</taxon>
        <taxon>Spermatophyta</taxon>
        <taxon>Magnoliopsida</taxon>
        <taxon>eudicotyledons</taxon>
        <taxon>Gunneridae</taxon>
        <taxon>Pentapetalae</taxon>
        <taxon>rosids</taxon>
        <taxon>malvids</taxon>
        <taxon>Sapindales</taxon>
        <taxon>Anacardiaceae</taxon>
        <taxon>Pistacia</taxon>
    </lineage>
</organism>
<evidence type="ECO:0000313" key="2">
    <source>
        <dbReference type="Proteomes" id="UP001163603"/>
    </source>
</evidence>
<dbReference type="EMBL" id="CM047739">
    <property type="protein sequence ID" value="KAJ0043882.1"/>
    <property type="molecule type" value="Genomic_DNA"/>
</dbReference>
<evidence type="ECO:0000313" key="1">
    <source>
        <dbReference type="EMBL" id="KAJ0043882.1"/>
    </source>
</evidence>
<gene>
    <name evidence="1" type="ORF">Pint_18191</name>
</gene>
<proteinExistence type="predicted"/>
<sequence>MDRITEDTCRFGVRRIRFARVLVEVDAARKLPESMRVGILNEVNDEPKILGIRVEYQWHPSQCEWCCFFGPGYASCPGQPRLEDKCTVVGKAKILVVEKDRFLTVNRKGKVKMPYGEARGGGTSQKSASDQPRRKNEAINVGNAFQCLAPTTEEEEDKSIAGDPQSPEMEAGKEMETDSESDMEGTDVDSDTASMLEFMKKGTSIMAHMEEKAPGRQGTYPIFRCF</sequence>
<protein>
    <submittedName>
        <fullName evidence="1">Uncharacterized protein</fullName>
    </submittedName>
</protein>
<keyword evidence="2" id="KW-1185">Reference proteome</keyword>
<dbReference type="Proteomes" id="UP001163603">
    <property type="component" value="Chromosome 4"/>
</dbReference>
<accession>A0ACC0YZ16</accession>